<keyword evidence="4 5" id="KW-0472">Membrane</keyword>
<reference evidence="7" key="1">
    <citation type="submission" date="2020-02" db="EMBL/GenBank/DDBJ databases">
        <title>Novel Insights Into The Classification of Staphylococcal Beta-Lactamases In Relation To The Cefazolin Inoculum Effect.</title>
        <authorList>
            <person name="Carvajal L.P."/>
            <person name="Rincon S."/>
            <person name="Echeverri A."/>
            <person name="Porras J."/>
            <person name="Rios R."/>
            <person name="Ordonez K."/>
            <person name="Seas C."/>
            <person name="Gomez-Villegas S."/>
            <person name="Diaz L."/>
            <person name="Arias C.A."/>
            <person name="Reyes J."/>
        </authorList>
    </citation>
    <scope>NUCLEOTIDE SEQUENCE</scope>
    <source>
        <strain evidence="7">UG241</strain>
    </source>
</reference>
<dbReference type="InterPro" id="IPR006153">
    <property type="entry name" value="Cation/H_exchanger_TM"/>
</dbReference>
<dbReference type="GO" id="GO:1902600">
    <property type="term" value="P:proton transmembrane transport"/>
    <property type="evidence" value="ECO:0007669"/>
    <property type="project" value="InterPro"/>
</dbReference>
<evidence type="ECO:0000259" key="6">
    <source>
        <dbReference type="Pfam" id="PF00999"/>
    </source>
</evidence>
<evidence type="ECO:0000256" key="5">
    <source>
        <dbReference type="SAM" id="Phobius"/>
    </source>
</evidence>
<dbReference type="Gene3D" id="1.20.1530.20">
    <property type="match status" value="1"/>
</dbReference>
<keyword evidence="2 5" id="KW-0812">Transmembrane</keyword>
<evidence type="ECO:0000256" key="4">
    <source>
        <dbReference type="ARBA" id="ARBA00023136"/>
    </source>
</evidence>
<comment type="caution">
    <text evidence="7">The sequence shown here is derived from an EMBL/GenBank/DDBJ whole genome shotgun (WGS) entry which is preliminary data.</text>
</comment>
<keyword evidence="3 5" id="KW-1133">Transmembrane helix</keyword>
<dbReference type="EMBL" id="JAAJBW010000111">
    <property type="protein sequence ID" value="NGG25428.1"/>
    <property type="molecule type" value="Genomic_DNA"/>
</dbReference>
<proteinExistence type="predicted"/>
<evidence type="ECO:0000256" key="3">
    <source>
        <dbReference type="ARBA" id="ARBA00022989"/>
    </source>
</evidence>
<feature type="transmembrane region" description="Helical" evidence="5">
    <location>
        <begin position="25"/>
        <end position="46"/>
    </location>
</feature>
<evidence type="ECO:0000256" key="2">
    <source>
        <dbReference type="ARBA" id="ARBA00022692"/>
    </source>
</evidence>
<accession>A0A6G4N455</accession>
<evidence type="ECO:0000313" key="7">
    <source>
        <dbReference type="EMBL" id="NGG25428.1"/>
    </source>
</evidence>
<dbReference type="GO" id="GO:0015297">
    <property type="term" value="F:antiporter activity"/>
    <property type="evidence" value="ECO:0007669"/>
    <property type="project" value="InterPro"/>
</dbReference>
<gene>
    <name evidence="7" type="ORF">G0Y31_05520</name>
</gene>
<protein>
    <recommendedName>
        <fullName evidence="6">Cation/H+ exchanger transmembrane domain-containing protein</fullName>
    </recommendedName>
</protein>
<sequence>MEFLSLVIVVLAAFLTPIIVNRLNINFLPVVVAEILMGIVIGNSFLNIVERD</sequence>
<dbReference type="AlphaFoldDB" id="A0A6G4N455"/>
<organism evidence="7">
    <name type="scientific">Staphylococcus aureus</name>
    <dbReference type="NCBI Taxonomy" id="1280"/>
    <lineage>
        <taxon>Bacteria</taxon>
        <taxon>Bacillati</taxon>
        <taxon>Bacillota</taxon>
        <taxon>Bacilli</taxon>
        <taxon>Bacillales</taxon>
        <taxon>Staphylococcaceae</taxon>
        <taxon>Staphylococcus</taxon>
    </lineage>
</organism>
<feature type="non-terminal residue" evidence="7">
    <location>
        <position position="52"/>
    </location>
</feature>
<dbReference type="GO" id="GO:0016020">
    <property type="term" value="C:membrane"/>
    <property type="evidence" value="ECO:0007669"/>
    <property type="project" value="UniProtKB-SubCell"/>
</dbReference>
<name>A0A6G4N455_STAAU</name>
<evidence type="ECO:0000256" key="1">
    <source>
        <dbReference type="ARBA" id="ARBA00004141"/>
    </source>
</evidence>
<dbReference type="Pfam" id="PF00999">
    <property type="entry name" value="Na_H_Exchanger"/>
    <property type="match status" value="1"/>
</dbReference>
<feature type="domain" description="Cation/H+ exchanger transmembrane" evidence="6">
    <location>
        <begin position="10"/>
        <end position="51"/>
    </location>
</feature>
<dbReference type="InterPro" id="IPR038770">
    <property type="entry name" value="Na+/solute_symporter_sf"/>
</dbReference>
<comment type="subcellular location">
    <subcellularLocation>
        <location evidence="1">Membrane</location>
        <topology evidence="1">Multi-pass membrane protein</topology>
    </subcellularLocation>
</comment>